<evidence type="ECO:0000313" key="2">
    <source>
        <dbReference type="EMBL" id="ETO14738.1"/>
    </source>
</evidence>
<organism evidence="2 3">
    <name type="scientific">Reticulomyxa filosa</name>
    <dbReference type="NCBI Taxonomy" id="46433"/>
    <lineage>
        <taxon>Eukaryota</taxon>
        <taxon>Sar</taxon>
        <taxon>Rhizaria</taxon>
        <taxon>Retaria</taxon>
        <taxon>Foraminifera</taxon>
        <taxon>Monothalamids</taxon>
        <taxon>Reticulomyxidae</taxon>
        <taxon>Reticulomyxa</taxon>
    </lineage>
</organism>
<evidence type="ECO:0000313" key="3">
    <source>
        <dbReference type="Proteomes" id="UP000023152"/>
    </source>
</evidence>
<feature type="region of interest" description="Disordered" evidence="1">
    <location>
        <begin position="208"/>
        <end position="230"/>
    </location>
</feature>
<dbReference type="Proteomes" id="UP000023152">
    <property type="component" value="Unassembled WGS sequence"/>
</dbReference>
<feature type="region of interest" description="Disordered" evidence="1">
    <location>
        <begin position="292"/>
        <end position="417"/>
    </location>
</feature>
<protein>
    <submittedName>
        <fullName evidence="2">Uncharacterized protein</fullName>
    </submittedName>
</protein>
<reference evidence="2 3" key="1">
    <citation type="journal article" date="2013" name="Curr. Biol.">
        <title>The Genome of the Foraminiferan Reticulomyxa filosa.</title>
        <authorList>
            <person name="Glockner G."/>
            <person name="Hulsmann N."/>
            <person name="Schleicher M."/>
            <person name="Noegel A.A."/>
            <person name="Eichinger L."/>
            <person name="Gallinger C."/>
            <person name="Pawlowski J."/>
            <person name="Sierra R."/>
            <person name="Euteneuer U."/>
            <person name="Pillet L."/>
            <person name="Moustafa A."/>
            <person name="Platzer M."/>
            <person name="Groth M."/>
            <person name="Szafranski K."/>
            <person name="Schliwa M."/>
        </authorList>
    </citation>
    <scope>NUCLEOTIDE SEQUENCE [LARGE SCALE GENOMIC DNA]</scope>
</reference>
<keyword evidence="3" id="KW-1185">Reference proteome</keyword>
<sequence length="444" mass="49507">MRTAGVTNTTFGPNDNKTLTGRPGALAYHSEMNSGGMVPLSVMSPSPDGQGHGHKSGQKSGKDHASKQRLPKRKNDEQDKDEDRLSLPIGPMNSTSYSDVTHEPTISAEAESQENIIVLHSTKGKPRHKPFLTAPQLAPEISYSYTDNGELSQHTHPHLEKADANHPFSDPNKSRVYLCIVFMRARGICNDLKKKTYTHVHKWTIDNAGKNKKRRDKEDKRQAKSLNPQQLSFMHELGGQQHLNEGPARQPAENSVESVPMIHRAQGDSFYNVNHPHNLEYYDSNGARVQSEHLMAPPPSKSGTHSNHESKQAESQPPPVPTRSAYRGRVSNDLLEPYPSHKDHTDLNSRTHSNTHSLSASEDDVDADAGADAGADQKQKRKQKRHARNRSKERSQKSRHTSRSNDPKKPKKVAFAEPLPIGDVQDITGDTFKFQHNTYTLCLL</sequence>
<feature type="compositionally biased region" description="Basic and acidic residues" evidence="1">
    <location>
        <begin position="73"/>
        <end position="85"/>
    </location>
</feature>
<evidence type="ECO:0000256" key="1">
    <source>
        <dbReference type="SAM" id="MobiDB-lite"/>
    </source>
</evidence>
<feature type="compositionally biased region" description="Basic and acidic residues" evidence="1">
    <location>
        <begin position="339"/>
        <end position="349"/>
    </location>
</feature>
<feature type="compositionally biased region" description="Polar residues" evidence="1">
    <location>
        <begin position="350"/>
        <end position="360"/>
    </location>
</feature>
<feature type="compositionally biased region" description="Basic residues" evidence="1">
    <location>
        <begin position="379"/>
        <end position="389"/>
    </location>
</feature>
<proteinExistence type="predicted"/>
<name>X6ML46_RETFI</name>
<feature type="compositionally biased region" description="Polar residues" evidence="1">
    <location>
        <begin position="1"/>
        <end position="19"/>
    </location>
</feature>
<dbReference type="EMBL" id="ASPP01019815">
    <property type="protein sequence ID" value="ETO14738.1"/>
    <property type="molecule type" value="Genomic_DNA"/>
</dbReference>
<feature type="region of interest" description="Disordered" evidence="1">
    <location>
        <begin position="1"/>
        <end position="102"/>
    </location>
</feature>
<comment type="caution">
    <text evidence="2">The sequence shown here is derived from an EMBL/GenBank/DDBJ whole genome shotgun (WGS) entry which is preliminary data.</text>
</comment>
<accession>X6ML46</accession>
<gene>
    <name evidence="2" type="ORF">RFI_22633</name>
</gene>
<dbReference type="AlphaFoldDB" id="X6ML46"/>